<dbReference type="NCBIfam" id="TIGR00125">
    <property type="entry name" value="cyt_tran_rel"/>
    <property type="match status" value="1"/>
</dbReference>
<dbReference type="RefSeq" id="WP_289826021.1">
    <property type="nucleotide sequence ID" value="NZ_JAUEIE010000013.1"/>
</dbReference>
<dbReference type="NCBIfam" id="TIGR00482">
    <property type="entry name" value="nicotinate (nicotinamide) nucleotide adenylyltransferase"/>
    <property type="match status" value="1"/>
</dbReference>
<evidence type="ECO:0000256" key="11">
    <source>
        <dbReference type="HAMAP-Rule" id="MF_00244"/>
    </source>
</evidence>
<dbReference type="GO" id="GO:0009435">
    <property type="term" value="P:NAD+ biosynthetic process"/>
    <property type="evidence" value="ECO:0007669"/>
    <property type="project" value="UniProtKB-UniRule"/>
</dbReference>
<evidence type="ECO:0000313" key="13">
    <source>
        <dbReference type="EMBL" id="MDN0023542.1"/>
    </source>
</evidence>
<reference evidence="14" key="1">
    <citation type="submission" date="2023-06" db="EMBL/GenBank/DDBJ databases">
        <authorList>
            <person name="Zeman M."/>
            <person name="Kubasova T."/>
            <person name="Jahodarova E."/>
            <person name="Nykrynova M."/>
            <person name="Rychlik I."/>
        </authorList>
    </citation>
    <scope>NUCLEOTIDE SEQUENCE</scope>
    <source>
        <strain evidence="14">ET15</strain>
        <strain evidence="13">ET37</strain>
    </source>
</reference>
<reference evidence="14" key="2">
    <citation type="submission" date="2023-08" db="EMBL/GenBank/DDBJ databases">
        <title>Identification and characterization of horizontal gene transfer across gut microbiota members of farm animals based on homology search.</title>
        <authorList>
            <person name="Schwarzerova J."/>
            <person name="Nykrynova M."/>
            <person name="Jureckova K."/>
            <person name="Cejkova D."/>
            <person name="Rychlik I."/>
        </authorList>
    </citation>
    <scope>NUCLEOTIDE SEQUENCE</scope>
    <source>
        <strain evidence="14">ET15</strain>
        <strain evidence="13">ET37</strain>
    </source>
</reference>
<comment type="function">
    <text evidence="1 11">Catalyzes the reversible adenylation of nicotinate mononucleotide (NaMN) to nicotinic acid adenine dinucleotide (NaAD).</text>
</comment>
<sequence>MEKIRTGLYGGSFNPIHNGHIAIARQMREKAGLEEVWFMVSPQNPLKERGSLLDDTRRMEMARAALRGMAGLKACGYEMSLPLPSYTWRTLQSLWRDFPEREFVLMIGADNWARFGQWYHAADIVSSCEILIYPRRGYNVDARSLPAGARVVDTGLYDVSSTEIRRLIKEGGDISSLVPADIVEMAVRYYGGTAAE</sequence>
<evidence type="ECO:0000256" key="6">
    <source>
        <dbReference type="ARBA" id="ARBA00022695"/>
    </source>
</evidence>
<keyword evidence="7 11" id="KW-0547">Nucleotide-binding</keyword>
<accession>A0AAW7JLR6</accession>
<evidence type="ECO:0000313" key="14">
    <source>
        <dbReference type="EMBL" id="MDN0026174.1"/>
    </source>
</evidence>
<evidence type="ECO:0000256" key="8">
    <source>
        <dbReference type="ARBA" id="ARBA00022840"/>
    </source>
</evidence>
<dbReference type="HAMAP" id="MF_00244">
    <property type="entry name" value="NaMN_adenylyltr"/>
    <property type="match status" value="1"/>
</dbReference>
<dbReference type="Gene3D" id="3.40.50.620">
    <property type="entry name" value="HUPs"/>
    <property type="match status" value="1"/>
</dbReference>
<evidence type="ECO:0000256" key="9">
    <source>
        <dbReference type="ARBA" id="ARBA00023027"/>
    </source>
</evidence>
<organism evidence="14 16">
    <name type="scientific">Leyella lascolaii</name>
    <dbReference type="NCBI Taxonomy" id="1776379"/>
    <lineage>
        <taxon>Bacteria</taxon>
        <taxon>Pseudomonadati</taxon>
        <taxon>Bacteroidota</taxon>
        <taxon>Bacteroidia</taxon>
        <taxon>Bacteroidales</taxon>
        <taxon>Prevotellaceae</taxon>
        <taxon>Leyella</taxon>
    </lineage>
</organism>
<name>A0AAW7JLR6_9BACT</name>
<keyword evidence="6 11" id="KW-0548">Nucleotidyltransferase</keyword>
<protein>
    <recommendedName>
        <fullName evidence="11">Probable nicotinate-nucleotide adenylyltransferase</fullName>
        <ecNumber evidence="11">2.7.7.18</ecNumber>
    </recommendedName>
    <alternativeName>
        <fullName evidence="11">Deamido-NAD(+) diphosphorylase</fullName>
    </alternativeName>
    <alternativeName>
        <fullName evidence="11">Deamido-NAD(+) pyrophosphorylase</fullName>
    </alternativeName>
    <alternativeName>
        <fullName evidence="11">Nicotinate mononucleotide adenylyltransferase</fullName>
        <shortName evidence="11">NaMN adenylyltransferase</shortName>
    </alternativeName>
</protein>
<keyword evidence="4 11" id="KW-0662">Pyridine nucleotide biosynthesis</keyword>
<evidence type="ECO:0000256" key="3">
    <source>
        <dbReference type="ARBA" id="ARBA00009014"/>
    </source>
</evidence>
<evidence type="ECO:0000256" key="5">
    <source>
        <dbReference type="ARBA" id="ARBA00022679"/>
    </source>
</evidence>
<evidence type="ECO:0000313" key="16">
    <source>
        <dbReference type="Proteomes" id="UP001168478"/>
    </source>
</evidence>
<evidence type="ECO:0000256" key="2">
    <source>
        <dbReference type="ARBA" id="ARBA00005019"/>
    </source>
</evidence>
<dbReference type="EC" id="2.7.7.18" evidence="11"/>
<comment type="pathway">
    <text evidence="2 11">Cofactor biosynthesis; NAD(+) biosynthesis; deamido-NAD(+) from nicotinate D-ribonucleotide: step 1/1.</text>
</comment>
<dbReference type="PANTHER" id="PTHR39321:SF3">
    <property type="entry name" value="PHOSPHOPANTETHEINE ADENYLYLTRANSFERASE"/>
    <property type="match status" value="1"/>
</dbReference>
<dbReference type="CDD" id="cd02165">
    <property type="entry name" value="NMNAT"/>
    <property type="match status" value="1"/>
</dbReference>
<evidence type="ECO:0000313" key="15">
    <source>
        <dbReference type="Proteomes" id="UP001167831"/>
    </source>
</evidence>
<dbReference type="InterPro" id="IPR014729">
    <property type="entry name" value="Rossmann-like_a/b/a_fold"/>
</dbReference>
<dbReference type="AlphaFoldDB" id="A0AAW7JLR6"/>
<evidence type="ECO:0000256" key="7">
    <source>
        <dbReference type="ARBA" id="ARBA00022741"/>
    </source>
</evidence>
<comment type="similarity">
    <text evidence="3 11">Belongs to the NadD family.</text>
</comment>
<evidence type="ECO:0000256" key="4">
    <source>
        <dbReference type="ARBA" id="ARBA00022642"/>
    </source>
</evidence>
<feature type="domain" description="Cytidyltransferase-like" evidence="12">
    <location>
        <begin position="8"/>
        <end position="166"/>
    </location>
</feature>
<dbReference type="SUPFAM" id="SSF52374">
    <property type="entry name" value="Nucleotidylyl transferase"/>
    <property type="match status" value="1"/>
</dbReference>
<evidence type="ECO:0000256" key="1">
    <source>
        <dbReference type="ARBA" id="ARBA00002324"/>
    </source>
</evidence>
<dbReference type="PANTHER" id="PTHR39321">
    <property type="entry name" value="NICOTINATE-NUCLEOTIDE ADENYLYLTRANSFERASE-RELATED"/>
    <property type="match status" value="1"/>
</dbReference>
<keyword evidence="8 11" id="KW-0067">ATP-binding</keyword>
<dbReference type="InterPro" id="IPR004821">
    <property type="entry name" value="Cyt_trans-like"/>
</dbReference>
<dbReference type="EMBL" id="JAUEIE010000013">
    <property type="protein sequence ID" value="MDN0023542.1"/>
    <property type="molecule type" value="Genomic_DNA"/>
</dbReference>
<comment type="caution">
    <text evidence="14">The sequence shown here is derived from an EMBL/GenBank/DDBJ whole genome shotgun (WGS) entry which is preliminary data.</text>
</comment>
<keyword evidence="9 11" id="KW-0520">NAD</keyword>
<dbReference type="GO" id="GO:0005524">
    <property type="term" value="F:ATP binding"/>
    <property type="evidence" value="ECO:0007669"/>
    <property type="project" value="UniProtKB-KW"/>
</dbReference>
<keyword evidence="15" id="KW-1185">Reference proteome</keyword>
<dbReference type="Proteomes" id="UP001167831">
    <property type="component" value="Unassembled WGS sequence"/>
</dbReference>
<dbReference type="Proteomes" id="UP001168478">
    <property type="component" value="Unassembled WGS sequence"/>
</dbReference>
<dbReference type="GO" id="GO:0004515">
    <property type="term" value="F:nicotinate-nucleotide adenylyltransferase activity"/>
    <property type="evidence" value="ECO:0007669"/>
    <property type="project" value="UniProtKB-UniRule"/>
</dbReference>
<comment type="catalytic activity">
    <reaction evidence="10 11">
        <text>nicotinate beta-D-ribonucleotide + ATP + H(+) = deamido-NAD(+) + diphosphate</text>
        <dbReference type="Rhea" id="RHEA:22860"/>
        <dbReference type="ChEBI" id="CHEBI:15378"/>
        <dbReference type="ChEBI" id="CHEBI:30616"/>
        <dbReference type="ChEBI" id="CHEBI:33019"/>
        <dbReference type="ChEBI" id="CHEBI:57502"/>
        <dbReference type="ChEBI" id="CHEBI:58437"/>
        <dbReference type="EC" id="2.7.7.18"/>
    </reaction>
</comment>
<dbReference type="Pfam" id="PF01467">
    <property type="entry name" value="CTP_transf_like"/>
    <property type="match status" value="1"/>
</dbReference>
<evidence type="ECO:0000259" key="12">
    <source>
        <dbReference type="Pfam" id="PF01467"/>
    </source>
</evidence>
<proteinExistence type="inferred from homology"/>
<dbReference type="EMBL" id="JAUEIF010000013">
    <property type="protein sequence ID" value="MDN0026174.1"/>
    <property type="molecule type" value="Genomic_DNA"/>
</dbReference>
<dbReference type="InterPro" id="IPR005248">
    <property type="entry name" value="NadD/NMNAT"/>
</dbReference>
<keyword evidence="5 11" id="KW-0808">Transferase</keyword>
<evidence type="ECO:0000256" key="10">
    <source>
        <dbReference type="ARBA" id="ARBA00048721"/>
    </source>
</evidence>
<gene>
    <name evidence="11 14" type="primary">nadD</name>
    <name evidence="13" type="ORF">QVN81_11020</name>
    <name evidence="14" type="ORF">QVN84_11695</name>
</gene>